<feature type="region of interest" description="Disordered" evidence="1">
    <location>
        <begin position="1"/>
        <end position="109"/>
    </location>
</feature>
<evidence type="ECO:0000313" key="2">
    <source>
        <dbReference type="EMBL" id="WVY97120.1"/>
    </source>
</evidence>
<dbReference type="EMBL" id="CP144692">
    <property type="protein sequence ID" value="WVY97120.1"/>
    <property type="molecule type" value="Genomic_DNA"/>
</dbReference>
<feature type="compositionally biased region" description="Basic and acidic residues" evidence="1">
    <location>
        <begin position="1"/>
        <end position="31"/>
    </location>
</feature>
<evidence type="ECO:0000313" key="3">
    <source>
        <dbReference type="Proteomes" id="UP001374535"/>
    </source>
</evidence>
<feature type="compositionally biased region" description="Basic and acidic residues" evidence="1">
    <location>
        <begin position="98"/>
        <end position="109"/>
    </location>
</feature>
<feature type="compositionally biased region" description="Gly residues" evidence="1">
    <location>
        <begin position="49"/>
        <end position="63"/>
    </location>
</feature>
<gene>
    <name evidence="2" type="ORF">V8G54_029271</name>
</gene>
<proteinExistence type="predicted"/>
<sequence length="109" mass="11188">MLLSREPKEDTPEFQKKGRGREVVTEERVVEEGLDVVDGEGGGEEEVGVGEGGVVEGEVGRGVVGDQNSFGSEEGKETGTAGEEEEVGEGEPGIGEGPVKDGGGRRCAG</sequence>
<name>A0AAQ3RMG6_VIGMU</name>
<feature type="compositionally biased region" description="Acidic residues" evidence="1">
    <location>
        <begin position="32"/>
        <end position="48"/>
    </location>
</feature>
<dbReference type="AlphaFoldDB" id="A0AAQ3RMG6"/>
<keyword evidence="3" id="KW-1185">Reference proteome</keyword>
<accession>A0AAQ3RMG6</accession>
<protein>
    <submittedName>
        <fullName evidence="2">Uncharacterized protein</fullName>
    </submittedName>
</protein>
<organism evidence="2 3">
    <name type="scientific">Vigna mungo</name>
    <name type="common">Black gram</name>
    <name type="synonym">Phaseolus mungo</name>
    <dbReference type="NCBI Taxonomy" id="3915"/>
    <lineage>
        <taxon>Eukaryota</taxon>
        <taxon>Viridiplantae</taxon>
        <taxon>Streptophyta</taxon>
        <taxon>Embryophyta</taxon>
        <taxon>Tracheophyta</taxon>
        <taxon>Spermatophyta</taxon>
        <taxon>Magnoliopsida</taxon>
        <taxon>eudicotyledons</taxon>
        <taxon>Gunneridae</taxon>
        <taxon>Pentapetalae</taxon>
        <taxon>rosids</taxon>
        <taxon>fabids</taxon>
        <taxon>Fabales</taxon>
        <taxon>Fabaceae</taxon>
        <taxon>Papilionoideae</taxon>
        <taxon>50 kb inversion clade</taxon>
        <taxon>NPAAA clade</taxon>
        <taxon>indigoferoid/millettioid clade</taxon>
        <taxon>Phaseoleae</taxon>
        <taxon>Vigna</taxon>
    </lineage>
</organism>
<reference evidence="2 3" key="1">
    <citation type="journal article" date="2023" name="Life. Sci Alliance">
        <title>Evolutionary insights into 3D genome organization and epigenetic landscape of Vigna mungo.</title>
        <authorList>
            <person name="Junaid A."/>
            <person name="Singh B."/>
            <person name="Bhatia S."/>
        </authorList>
    </citation>
    <scope>NUCLEOTIDE SEQUENCE [LARGE SCALE GENOMIC DNA]</scope>
    <source>
        <strain evidence="2">Urdbean</strain>
    </source>
</reference>
<evidence type="ECO:0000256" key="1">
    <source>
        <dbReference type="SAM" id="MobiDB-lite"/>
    </source>
</evidence>
<dbReference type="Proteomes" id="UP001374535">
    <property type="component" value="Chromosome 9"/>
</dbReference>